<name>H8XP88_FLAIG</name>
<evidence type="ECO:0000313" key="2">
    <source>
        <dbReference type="Proteomes" id="UP000007599"/>
    </source>
</evidence>
<reference evidence="2" key="2">
    <citation type="submission" date="2012-03" db="EMBL/GenBank/DDBJ databases">
        <title>Complete genome sequence of Flavobacterium indicum GPTSA100-9T, isolated from warm spring water.</title>
        <authorList>
            <person name="Barbier P."/>
            <person name="Houel A."/>
            <person name="Loux V."/>
            <person name="Poulain J."/>
            <person name="Bernardet J.-F."/>
            <person name="Touchon M."/>
            <person name="Duchaud E."/>
        </authorList>
    </citation>
    <scope>NUCLEOTIDE SEQUENCE [LARGE SCALE GENOMIC DNA]</scope>
    <source>
        <strain evidence="2">DSM 17447 / CIP 109464 / GPTSA100-9</strain>
    </source>
</reference>
<dbReference type="PATRIC" id="fig|1094466.5.peg.1176"/>
<proteinExistence type="predicted"/>
<dbReference type="KEGG" id="fin:KQS_05990"/>
<evidence type="ECO:0000313" key="1">
    <source>
        <dbReference type="EMBL" id="CCG53162.1"/>
    </source>
</evidence>
<dbReference type="OrthoDB" id="1123166at2"/>
<dbReference type="Proteomes" id="UP000007599">
    <property type="component" value="Chromosome I"/>
</dbReference>
<reference evidence="1 2" key="1">
    <citation type="journal article" date="2012" name="J. Bacteriol.">
        <title>Complete Genome Sequence of Flavobacterium indicum GPSTA100-9T, Isolated from Warm Spring Water.</title>
        <authorList>
            <person name="Barbier P."/>
            <person name="Houel A."/>
            <person name="Loux V."/>
            <person name="Poulain J."/>
            <person name="Bernardet J.F."/>
            <person name="Touchon M."/>
            <person name="Duchaud E."/>
        </authorList>
    </citation>
    <scope>NUCLEOTIDE SEQUENCE [LARGE SCALE GENOMIC DNA]</scope>
    <source>
        <strain evidence="2">DSM 17447 / CIP 109464 / GPTSA100-9</strain>
    </source>
</reference>
<dbReference type="AlphaFoldDB" id="H8XP88"/>
<organism evidence="1 2">
    <name type="scientific">Flavobacterium indicum (strain DSM 17447 / CIP 109464 / GPTSA100-9)</name>
    <dbReference type="NCBI Taxonomy" id="1094466"/>
    <lineage>
        <taxon>Bacteria</taxon>
        <taxon>Pseudomonadati</taxon>
        <taxon>Bacteroidota</taxon>
        <taxon>Flavobacteriia</taxon>
        <taxon>Flavobacteriales</taxon>
        <taxon>Flavobacteriaceae</taxon>
        <taxon>Flavobacterium</taxon>
    </lineage>
</organism>
<accession>H8XP88</accession>
<dbReference type="EMBL" id="HE774682">
    <property type="protein sequence ID" value="CCG53162.1"/>
    <property type="molecule type" value="Genomic_DNA"/>
</dbReference>
<dbReference type="STRING" id="1094466.KQS_05990"/>
<dbReference type="RefSeq" id="WP_014388288.1">
    <property type="nucleotide sequence ID" value="NC_017025.1"/>
</dbReference>
<sequence length="231" mass="27333">MNKMKKLALENLYNEISNYYNSLEVKYNAFFDNLNYKVFFSKLSFDSDIMFLGINPGKGEQVKYYLPLDKLEYVDSEINNYALASQTLKAFDLAGYDGLLEKLDQQNKVLKTNIFYYCDQDDKKIDFFRSQILSKEDEKIFWEKSINWTKEIIKNSNTKIIICEGKLVFDILLDIFNNEESIINIENLTIQIPSQKLVILGYKRRYSNILKIQDFSSNLRIELNKIYNEQN</sequence>
<dbReference type="eggNOG" id="ENOG5032TKX">
    <property type="taxonomic scope" value="Bacteria"/>
</dbReference>
<keyword evidence="2" id="KW-1185">Reference proteome</keyword>
<dbReference type="HOGENOM" id="CLU_1222833_0_0_10"/>
<protein>
    <submittedName>
        <fullName evidence="1">Uncharacterized protein</fullName>
    </submittedName>
</protein>
<gene>
    <name evidence="1" type="ordered locus">KQS_05990</name>
</gene>